<evidence type="ECO:0000313" key="1">
    <source>
        <dbReference type="EMBL" id="GLU46926.1"/>
    </source>
</evidence>
<comment type="caution">
    <text evidence="1">The sequence shown here is derived from an EMBL/GenBank/DDBJ whole genome shotgun (WGS) entry which is preliminary data.</text>
</comment>
<dbReference type="InterPro" id="IPR050509">
    <property type="entry name" value="CoA-transferase_III"/>
</dbReference>
<dbReference type="PANTHER" id="PTHR48228">
    <property type="entry name" value="SUCCINYL-COA--D-CITRAMALATE COA-TRANSFERASE"/>
    <property type="match status" value="1"/>
</dbReference>
<dbReference type="Pfam" id="PF02515">
    <property type="entry name" value="CoA_transf_3"/>
    <property type="match status" value="1"/>
</dbReference>
<dbReference type="InterPro" id="IPR003673">
    <property type="entry name" value="CoA-Trfase_fam_III"/>
</dbReference>
<sequence length="366" mass="38494">MGPLNGIRVVEFAGIGPGPMAAMLLADLGASVVRLDRVAVAQETAAGGERPHMSSGRPVMGVDLKSEAGAAATRAIVAAADVLLEGFRPGVMERLGLGPDTCLAANPGLVYARMTGWGQDGPLSRRAGHDMNYISLNGALHTFGRKDEAPVPPANLVGDFGGGTMFVVTGILSALLERQRSGLGQVVDAAMVDGSAFLMSMAYEERANGSWTDERGDNYLDTGAPWYDVYACADGGHLSVGCIEPRFYAAFLGVLGLDPAGLPDQWDRSGWPTLRERFAAVLATRSRDEWDAAFAGTDACVQPVLSMAEAVDHPHVRARGSVLREGEVLYPGPAPRFSRTPGTVTRAPGFAAPTLDDTLADWGVEL</sequence>
<evidence type="ECO:0000313" key="2">
    <source>
        <dbReference type="Proteomes" id="UP001165092"/>
    </source>
</evidence>
<dbReference type="SUPFAM" id="SSF89796">
    <property type="entry name" value="CoA-transferase family III (CaiB/BaiF)"/>
    <property type="match status" value="1"/>
</dbReference>
<proteinExistence type="predicted"/>
<dbReference type="Proteomes" id="UP001165092">
    <property type="component" value="Unassembled WGS sequence"/>
</dbReference>
<dbReference type="InterPro" id="IPR023606">
    <property type="entry name" value="CoA-Trfase_III_dom_1_sf"/>
</dbReference>
<dbReference type="EMBL" id="BSQG01000001">
    <property type="protein sequence ID" value="GLU46926.1"/>
    <property type="molecule type" value="Genomic_DNA"/>
</dbReference>
<dbReference type="InterPro" id="IPR044855">
    <property type="entry name" value="CoA-Trfase_III_dom3_sf"/>
</dbReference>
<gene>
    <name evidence="1" type="ORF">Nans01_12770</name>
</gene>
<reference evidence="1" key="1">
    <citation type="submission" date="2023-02" db="EMBL/GenBank/DDBJ databases">
        <title>Nocardiopsis ansamitocini NBRC 112285.</title>
        <authorList>
            <person name="Ichikawa N."/>
            <person name="Sato H."/>
            <person name="Tonouchi N."/>
        </authorList>
    </citation>
    <scope>NUCLEOTIDE SEQUENCE</scope>
    <source>
        <strain evidence="1">NBRC 112285</strain>
    </source>
</reference>
<keyword evidence="2" id="KW-1185">Reference proteome</keyword>
<dbReference type="Gene3D" id="3.40.50.10540">
    <property type="entry name" value="Crotonobetainyl-coa:carnitine coa-transferase, domain 1"/>
    <property type="match status" value="1"/>
</dbReference>
<dbReference type="GO" id="GO:0003824">
    <property type="term" value="F:catalytic activity"/>
    <property type="evidence" value="ECO:0007669"/>
    <property type="project" value="InterPro"/>
</dbReference>
<organism evidence="1 2">
    <name type="scientific">Nocardiopsis ansamitocini</name>
    <dbReference type="NCBI Taxonomy" id="1670832"/>
    <lineage>
        <taxon>Bacteria</taxon>
        <taxon>Bacillati</taxon>
        <taxon>Actinomycetota</taxon>
        <taxon>Actinomycetes</taxon>
        <taxon>Streptosporangiales</taxon>
        <taxon>Nocardiopsidaceae</taxon>
        <taxon>Nocardiopsis</taxon>
    </lineage>
</organism>
<dbReference type="Gene3D" id="3.30.1540.10">
    <property type="entry name" value="formyl-coa transferase, domain 3"/>
    <property type="match status" value="1"/>
</dbReference>
<protein>
    <submittedName>
        <fullName evidence="1">Alpha-methylacyl-CoA racemase</fullName>
    </submittedName>
</protein>
<dbReference type="RefSeq" id="WP_285757749.1">
    <property type="nucleotide sequence ID" value="NZ_BSQG01000001.1"/>
</dbReference>
<dbReference type="PANTHER" id="PTHR48228:SF5">
    <property type="entry name" value="ALPHA-METHYLACYL-COA RACEMASE"/>
    <property type="match status" value="1"/>
</dbReference>
<dbReference type="AlphaFoldDB" id="A0A9W6P4H4"/>
<name>A0A9W6P4H4_9ACTN</name>
<accession>A0A9W6P4H4</accession>